<dbReference type="AlphaFoldDB" id="A0A2W5T6H2"/>
<evidence type="ECO:0000313" key="1">
    <source>
        <dbReference type="EMBL" id="PZR11120.1"/>
    </source>
</evidence>
<gene>
    <name evidence="1" type="ORF">DI536_18455</name>
</gene>
<name>A0A2W5T6H2_9BACT</name>
<reference evidence="1 2" key="1">
    <citation type="submission" date="2017-08" db="EMBL/GenBank/DDBJ databases">
        <title>Infants hospitalized years apart are colonized by the same room-sourced microbial strains.</title>
        <authorList>
            <person name="Brooks B."/>
            <person name="Olm M.R."/>
            <person name="Firek B.A."/>
            <person name="Baker R."/>
            <person name="Thomas B.C."/>
            <person name="Morowitz M.J."/>
            <person name="Banfield J.F."/>
        </authorList>
    </citation>
    <scope>NUCLEOTIDE SEQUENCE [LARGE SCALE GENOMIC DNA]</scope>
    <source>
        <strain evidence="1">S2_003_000_R2_14</strain>
    </source>
</reference>
<dbReference type="Proteomes" id="UP000249061">
    <property type="component" value="Unassembled WGS sequence"/>
</dbReference>
<proteinExistence type="predicted"/>
<dbReference type="InterPro" id="IPR029024">
    <property type="entry name" value="TerB-like"/>
</dbReference>
<accession>A0A2W5T6H2</accession>
<sequence>MHEERDDALRMLAKLGFRGLDVYLAELMPAVEMAWADGVIQPNERAVLEAYCESLVEELNRQAGAPFFSLRRALRMLDRATARRLPPSQRREALVALKQLAGISPRGAEICARMVTWAEAVAAVDGRPVWDTRELFWLQFMKRNLGLA</sequence>
<protein>
    <submittedName>
        <fullName evidence="1">Uncharacterized protein</fullName>
    </submittedName>
</protein>
<dbReference type="SUPFAM" id="SSF158682">
    <property type="entry name" value="TerB-like"/>
    <property type="match status" value="1"/>
</dbReference>
<dbReference type="EMBL" id="QFQP01000015">
    <property type="protein sequence ID" value="PZR11120.1"/>
    <property type="molecule type" value="Genomic_DNA"/>
</dbReference>
<evidence type="ECO:0000313" key="2">
    <source>
        <dbReference type="Proteomes" id="UP000249061"/>
    </source>
</evidence>
<organism evidence="1 2">
    <name type="scientific">Archangium gephyra</name>
    <dbReference type="NCBI Taxonomy" id="48"/>
    <lineage>
        <taxon>Bacteria</taxon>
        <taxon>Pseudomonadati</taxon>
        <taxon>Myxococcota</taxon>
        <taxon>Myxococcia</taxon>
        <taxon>Myxococcales</taxon>
        <taxon>Cystobacterineae</taxon>
        <taxon>Archangiaceae</taxon>
        <taxon>Archangium</taxon>
    </lineage>
</organism>
<comment type="caution">
    <text evidence="1">The sequence shown here is derived from an EMBL/GenBank/DDBJ whole genome shotgun (WGS) entry which is preliminary data.</text>
</comment>